<comment type="subunit">
    <text evidence="6">Interacts with MinD and FtsZ.</text>
</comment>
<evidence type="ECO:0000256" key="2">
    <source>
        <dbReference type="ARBA" id="ARBA00022618"/>
    </source>
</evidence>
<dbReference type="InterPro" id="IPR007874">
    <property type="entry name" value="MinC_N"/>
</dbReference>
<dbReference type="InterPro" id="IPR005526">
    <property type="entry name" value="Septum_form_inhib_MinC_C"/>
</dbReference>
<dbReference type="Pfam" id="PF03775">
    <property type="entry name" value="MinC_C"/>
    <property type="match status" value="1"/>
</dbReference>
<evidence type="ECO:0000256" key="5">
    <source>
        <dbReference type="ARBA" id="ARBA00025606"/>
    </source>
</evidence>
<dbReference type="Pfam" id="PF05209">
    <property type="entry name" value="MinC_N"/>
    <property type="match status" value="1"/>
</dbReference>
<feature type="domain" description="Septum formation inhibitor MinC N-terminal" evidence="8">
    <location>
        <begin position="17"/>
        <end position="87"/>
    </location>
</feature>
<dbReference type="InterPro" id="IPR016098">
    <property type="entry name" value="CAP/MinC_C"/>
</dbReference>
<gene>
    <name evidence="6 9" type="primary">minC</name>
    <name evidence="9" type="ORF">E8K88_14330</name>
</gene>
<dbReference type="PANTHER" id="PTHR34108">
    <property type="entry name" value="SEPTUM SITE-DETERMINING PROTEIN MINC"/>
    <property type="match status" value="1"/>
</dbReference>
<dbReference type="Gene3D" id="3.30.70.260">
    <property type="match status" value="1"/>
</dbReference>
<comment type="similarity">
    <text evidence="1 6">Belongs to the MinC family.</text>
</comment>
<evidence type="ECO:0000256" key="4">
    <source>
        <dbReference type="ARBA" id="ARBA00023306"/>
    </source>
</evidence>
<dbReference type="GO" id="GO:0000917">
    <property type="term" value="P:division septum assembly"/>
    <property type="evidence" value="ECO:0007669"/>
    <property type="project" value="UniProtKB-KW"/>
</dbReference>
<dbReference type="GO" id="GO:1901891">
    <property type="term" value="P:regulation of cell septum assembly"/>
    <property type="evidence" value="ECO:0007669"/>
    <property type="project" value="InterPro"/>
</dbReference>
<comment type="caution">
    <text evidence="9">The sequence shown here is derived from an EMBL/GenBank/DDBJ whole genome shotgun (WGS) entry which is preliminary data.</text>
</comment>
<evidence type="ECO:0000259" key="8">
    <source>
        <dbReference type="Pfam" id="PF05209"/>
    </source>
</evidence>
<dbReference type="PANTHER" id="PTHR34108:SF1">
    <property type="entry name" value="SEPTUM SITE-DETERMINING PROTEIN MINC"/>
    <property type="match status" value="1"/>
</dbReference>
<organism evidence="9 10">
    <name type="scientific">Lampropedia aestuarii</name>
    <dbReference type="NCBI Taxonomy" id="2562762"/>
    <lineage>
        <taxon>Bacteria</taxon>
        <taxon>Pseudomonadati</taxon>
        <taxon>Pseudomonadota</taxon>
        <taxon>Betaproteobacteria</taxon>
        <taxon>Burkholderiales</taxon>
        <taxon>Comamonadaceae</taxon>
        <taxon>Lampropedia</taxon>
    </lineage>
</organism>
<dbReference type="GO" id="GO:0051302">
    <property type="term" value="P:regulation of cell division"/>
    <property type="evidence" value="ECO:0007669"/>
    <property type="project" value="InterPro"/>
</dbReference>
<name>A0A4S5BPV5_9BURK</name>
<comment type="function">
    <text evidence="5 6">Cell division inhibitor that blocks the formation of polar Z ring septums. Rapidly oscillates between the poles of the cell to destabilize FtsZ filaments that have formed before they mature into polar Z rings. Prevents FtsZ polymerization.</text>
</comment>
<evidence type="ECO:0000256" key="1">
    <source>
        <dbReference type="ARBA" id="ARBA00006291"/>
    </source>
</evidence>
<evidence type="ECO:0000256" key="6">
    <source>
        <dbReference type="HAMAP-Rule" id="MF_00267"/>
    </source>
</evidence>
<evidence type="ECO:0000256" key="3">
    <source>
        <dbReference type="ARBA" id="ARBA00023210"/>
    </source>
</evidence>
<protein>
    <recommendedName>
        <fullName evidence="6">Probable septum site-determining protein MinC</fullName>
    </recommendedName>
</protein>
<keyword evidence="10" id="KW-1185">Reference proteome</keyword>
<dbReference type="EMBL" id="SSWX01000021">
    <property type="protein sequence ID" value="THJ31656.1"/>
    <property type="molecule type" value="Genomic_DNA"/>
</dbReference>
<dbReference type="HAMAP" id="MF_00267">
    <property type="entry name" value="MinC"/>
    <property type="match status" value="1"/>
</dbReference>
<dbReference type="OrthoDB" id="9794530at2"/>
<reference evidence="9 10" key="1">
    <citation type="submission" date="2019-04" db="EMBL/GenBank/DDBJ databases">
        <title>Lampropedia sp YIM MLB12 draf genome.</title>
        <authorList>
            <person name="Wang Y.-X."/>
        </authorList>
    </citation>
    <scope>NUCLEOTIDE SEQUENCE [LARGE SCALE GENOMIC DNA]</scope>
    <source>
        <strain evidence="9 10">YIM MLB12</strain>
    </source>
</reference>
<dbReference type="NCBIfam" id="TIGR01222">
    <property type="entry name" value="minC"/>
    <property type="match status" value="1"/>
</dbReference>
<dbReference type="RefSeq" id="WP_136407364.1">
    <property type="nucleotide sequence ID" value="NZ_SSWX01000021.1"/>
</dbReference>
<evidence type="ECO:0000313" key="10">
    <source>
        <dbReference type="Proteomes" id="UP000306236"/>
    </source>
</evidence>
<keyword evidence="4 6" id="KW-0131">Cell cycle</keyword>
<accession>A0A4S5BPV5</accession>
<keyword evidence="2 6" id="KW-0132">Cell division</keyword>
<evidence type="ECO:0000259" key="7">
    <source>
        <dbReference type="Pfam" id="PF03775"/>
    </source>
</evidence>
<dbReference type="Proteomes" id="UP000306236">
    <property type="component" value="Unassembled WGS sequence"/>
</dbReference>
<dbReference type="Gene3D" id="2.160.20.70">
    <property type="match status" value="1"/>
</dbReference>
<dbReference type="InterPro" id="IPR013033">
    <property type="entry name" value="MinC"/>
</dbReference>
<feature type="domain" description="Septum formation inhibitor MinC C-terminal" evidence="7">
    <location>
        <begin position="148"/>
        <end position="249"/>
    </location>
</feature>
<dbReference type="InterPro" id="IPR036145">
    <property type="entry name" value="MinC_C_sf"/>
</dbReference>
<keyword evidence="3 6" id="KW-0717">Septation</keyword>
<dbReference type="GO" id="GO:0000902">
    <property type="term" value="P:cell morphogenesis"/>
    <property type="evidence" value="ECO:0007669"/>
    <property type="project" value="InterPro"/>
</dbReference>
<dbReference type="SUPFAM" id="SSF63848">
    <property type="entry name" value="Cell-division inhibitor MinC, C-terminal domain"/>
    <property type="match status" value="1"/>
</dbReference>
<proteinExistence type="inferred from homology"/>
<evidence type="ECO:0000313" key="9">
    <source>
        <dbReference type="EMBL" id="THJ31656.1"/>
    </source>
</evidence>
<dbReference type="AlphaFoldDB" id="A0A4S5BPV5"/>
<sequence>MATPSTTGMTQQGKAPFELKSASLPVVALLLKSTDSEAIGKALQERFADEPDFFDNDLVIFDLSAIQKETQSLDFAALIRTVRALKTIPVAVRNGSEQQLADARKAGLAEAPDAALGRVDTAPRVEIREVIREVEVVREVPAPETVLVDKPLRSGQQVYARGADLIVLAVVNFGAEVIADGHVHVYAPLRGRAIAGARGNTNARIFAQCMEAQLVSIAGVYRTAENDLPADVASKPAHVRLDGERLVIEPLNKG</sequence>